<dbReference type="SUPFAM" id="SSF48239">
    <property type="entry name" value="Terpenoid cyclases/Protein prenyltransferases"/>
    <property type="match status" value="1"/>
</dbReference>
<keyword evidence="5" id="KW-0170">Cobalt</keyword>
<dbReference type="Gene3D" id="2.60.120.290">
    <property type="entry name" value="Spermadhesin, CUB domain"/>
    <property type="match status" value="1"/>
</dbReference>
<evidence type="ECO:0000256" key="6">
    <source>
        <dbReference type="PIRSR" id="PIRSR602157-2"/>
    </source>
</evidence>
<feature type="binding site" evidence="5">
    <location>
        <position position="296"/>
    </location>
    <ligand>
        <name>cyanocob(III)alamin</name>
        <dbReference type="ChEBI" id="CHEBI:17439"/>
    </ligand>
</feature>
<dbReference type="Proteomes" id="UP000827092">
    <property type="component" value="Unassembled WGS sequence"/>
</dbReference>
<evidence type="ECO:0000256" key="4">
    <source>
        <dbReference type="ARBA" id="ARBA00023157"/>
    </source>
</evidence>
<dbReference type="PANTHER" id="PTHR10559">
    <property type="entry name" value="TRANSCOBALAMIN-1/GASTRIC INTRINSIC FACTOR"/>
    <property type="match status" value="1"/>
</dbReference>
<organism evidence="9 10">
    <name type="scientific">Oedothorax gibbosus</name>
    <dbReference type="NCBI Taxonomy" id="931172"/>
    <lineage>
        <taxon>Eukaryota</taxon>
        <taxon>Metazoa</taxon>
        <taxon>Ecdysozoa</taxon>
        <taxon>Arthropoda</taxon>
        <taxon>Chelicerata</taxon>
        <taxon>Arachnida</taxon>
        <taxon>Araneae</taxon>
        <taxon>Araneomorphae</taxon>
        <taxon>Entelegynae</taxon>
        <taxon>Araneoidea</taxon>
        <taxon>Linyphiidae</taxon>
        <taxon>Erigoninae</taxon>
        <taxon>Oedothorax</taxon>
    </lineage>
</organism>
<dbReference type="InterPro" id="IPR000859">
    <property type="entry name" value="CUB_dom"/>
</dbReference>
<evidence type="ECO:0000256" key="3">
    <source>
        <dbReference type="ARBA" id="ARBA00022729"/>
    </source>
</evidence>
<evidence type="ECO:0000256" key="7">
    <source>
        <dbReference type="PROSITE-ProRule" id="PRU00059"/>
    </source>
</evidence>
<dbReference type="Pfam" id="PF01122">
    <property type="entry name" value="Cobalamin_bind"/>
    <property type="match status" value="1"/>
</dbReference>
<dbReference type="PROSITE" id="PS01180">
    <property type="entry name" value="CUB"/>
    <property type="match status" value="1"/>
</dbReference>
<keyword evidence="2" id="KW-0964">Secreted</keyword>
<dbReference type="GO" id="GO:0031419">
    <property type="term" value="F:cobalamin binding"/>
    <property type="evidence" value="ECO:0007669"/>
    <property type="project" value="InterPro"/>
</dbReference>
<dbReference type="GO" id="GO:0015889">
    <property type="term" value="P:cobalamin transport"/>
    <property type="evidence" value="ECO:0007669"/>
    <property type="project" value="InterPro"/>
</dbReference>
<accession>A0AAV6TTL2</accession>
<evidence type="ECO:0000256" key="2">
    <source>
        <dbReference type="ARBA" id="ARBA00022525"/>
    </source>
</evidence>
<feature type="disulfide bond" evidence="6">
    <location>
        <begin position="224"/>
        <end position="263"/>
    </location>
</feature>
<dbReference type="Pfam" id="PF00431">
    <property type="entry name" value="CUB"/>
    <property type="match status" value="1"/>
</dbReference>
<dbReference type="Gene3D" id="2.170.130.30">
    <property type="match status" value="1"/>
</dbReference>
<dbReference type="CDD" id="cd00041">
    <property type="entry name" value="CUB"/>
    <property type="match status" value="1"/>
</dbReference>
<dbReference type="Gene3D" id="1.50.10.20">
    <property type="match status" value="1"/>
</dbReference>
<feature type="binding site" evidence="5">
    <location>
        <position position="252"/>
    </location>
    <ligand>
        <name>cyanocob(III)alamin</name>
        <dbReference type="ChEBI" id="CHEBI:17439"/>
    </ligand>
</feature>
<dbReference type="InterPro" id="IPR035914">
    <property type="entry name" value="Sperma_CUB_dom_sf"/>
</dbReference>
<keyword evidence="3" id="KW-0732">Signal</keyword>
<dbReference type="InterPro" id="IPR051588">
    <property type="entry name" value="Cobalamin_Transport"/>
</dbReference>
<dbReference type="GO" id="GO:0005615">
    <property type="term" value="C:extracellular space"/>
    <property type="evidence" value="ECO:0007669"/>
    <property type="project" value="TreeGrafter"/>
</dbReference>
<sequence length="497" mass="56390">MLNFTYFRIEQSASCRLDSVEVLGKVSPEEDWKSMKKLCGDSLPPTITFEGRQMRIKFRSDGHNNFFFGFYADYSFNDIAPPPTTPPTIVTRSPREVLNDEVSLAKKKLVDWFMGLRRKGTQTKKWGHQLPRIAVALFLADQENFQLENRTMYEMNTELTIQLLSKLQGGGHLKRRDLSLYIPALMVTCVDPRNFHGRDLVAELRSDIESNNGTGSPFELLVLCNAGDAMSDRDVKRMSTIFDSQHRPFWADNQAMATLALACASAQPGVTVDERTLLDMAQELKKRQFRNGTVDNIKTTAIVIQALAATESLDRDFDFWAAIRALLSAQREDGFVGSFLDSYYVLPVLSRSTLLNVTANHCKRPETSESEELIELQGSRGSRVSVTYSVVIGTDVDLKRTWTLKVPVNSSLYSIMETVQKLDSRQQVEYNVIDGKPFVSSVMGIQDDVETGFYWFTFLRKHNAEDSMLVEDSPVDMKIEANQELILWYKSGQWNKA</sequence>
<reference evidence="9 10" key="1">
    <citation type="journal article" date="2022" name="Nat. Ecol. Evol.">
        <title>A masculinizing supergene underlies an exaggerated male reproductive morph in a spider.</title>
        <authorList>
            <person name="Hendrickx F."/>
            <person name="De Corte Z."/>
            <person name="Sonet G."/>
            <person name="Van Belleghem S.M."/>
            <person name="Kostlbacher S."/>
            <person name="Vangestel C."/>
        </authorList>
    </citation>
    <scope>NUCLEOTIDE SEQUENCE [LARGE SCALE GENOMIC DNA]</scope>
    <source>
        <strain evidence="9">W744_W776</strain>
    </source>
</reference>
<dbReference type="InterPro" id="IPR002157">
    <property type="entry name" value="Cbl-bd_prot"/>
</dbReference>
<comment type="subcellular location">
    <subcellularLocation>
        <location evidence="1">Secreted</location>
    </subcellularLocation>
</comment>
<protein>
    <recommendedName>
        <fullName evidence="8">CUB domain-containing protein</fullName>
    </recommendedName>
</protein>
<evidence type="ECO:0000256" key="1">
    <source>
        <dbReference type="ARBA" id="ARBA00004613"/>
    </source>
</evidence>
<dbReference type="EMBL" id="JAFNEN010001142">
    <property type="protein sequence ID" value="KAG8174789.1"/>
    <property type="molecule type" value="Genomic_DNA"/>
</dbReference>
<evidence type="ECO:0000259" key="8">
    <source>
        <dbReference type="PROSITE" id="PS01180"/>
    </source>
</evidence>
<proteinExistence type="predicted"/>
<keyword evidence="4 6" id="KW-1015">Disulfide bond</keyword>
<comment type="caution">
    <text evidence="7">Lacks conserved residue(s) required for the propagation of feature annotation.</text>
</comment>
<evidence type="ECO:0000313" key="10">
    <source>
        <dbReference type="Proteomes" id="UP000827092"/>
    </source>
</evidence>
<evidence type="ECO:0000256" key="5">
    <source>
        <dbReference type="PIRSR" id="PIRSR602157-1"/>
    </source>
</evidence>
<keyword evidence="10" id="KW-1185">Reference proteome</keyword>
<dbReference type="SUPFAM" id="SSF49854">
    <property type="entry name" value="Spermadhesin, CUB domain"/>
    <property type="match status" value="1"/>
</dbReference>
<dbReference type="InterPro" id="IPR008930">
    <property type="entry name" value="Terpenoid_cyclase/PrenylTrfase"/>
</dbReference>
<dbReference type="AlphaFoldDB" id="A0AAV6TTL2"/>
<name>A0AAV6TTL2_9ARAC</name>
<comment type="caution">
    <text evidence="9">The sequence shown here is derived from an EMBL/GenBank/DDBJ whole genome shotgun (WGS) entry which is preliminary data.</text>
</comment>
<dbReference type="PANTHER" id="PTHR10559:SF18">
    <property type="entry name" value="TRANSCOBALAMIN II"/>
    <property type="match status" value="1"/>
</dbReference>
<gene>
    <name evidence="9" type="ORF">JTE90_013051</name>
</gene>
<feature type="domain" description="CUB" evidence="8">
    <location>
        <begin position="1"/>
        <end position="77"/>
    </location>
</feature>
<evidence type="ECO:0000313" key="9">
    <source>
        <dbReference type="EMBL" id="KAG8174789.1"/>
    </source>
</evidence>